<evidence type="ECO:0000313" key="5">
    <source>
        <dbReference type="WBParaSite" id="BXY_1249200.1"/>
    </source>
</evidence>
<dbReference type="SMR" id="A0A1I7SHH5"/>
<dbReference type="Proteomes" id="UP000095284">
    <property type="component" value="Unplaced"/>
</dbReference>
<feature type="region of interest" description="Disordered" evidence="1">
    <location>
        <begin position="1"/>
        <end position="52"/>
    </location>
</feature>
<dbReference type="Proteomes" id="UP000582659">
    <property type="component" value="Unassembled WGS sequence"/>
</dbReference>
<feature type="region of interest" description="Disordered" evidence="1">
    <location>
        <begin position="245"/>
        <end position="270"/>
    </location>
</feature>
<dbReference type="EMBL" id="CAJFCV020000005">
    <property type="protein sequence ID" value="CAG9125316.1"/>
    <property type="molecule type" value="Genomic_DNA"/>
</dbReference>
<dbReference type="AlphaFoldDB" id="A0A1I7SHH5"/>
<organism evidence="3 5">
    <name type="scientific">Bursaphelenchus xylophilus</name>
    <name type="common">Pinewood nematode worm</name>
    <name type="synonym">Aphelenchoides xylophilus</name>
    <dbReference type="NCBI Taxonomy" id="6326"/>
    <lineage>
        <taxon>Eukaryota</taxon>
        <taxon>Metazoa</taxon>
        <taxon>Ecdysozoa</taxon>
        <taxon>Nematoda</taxon>
        <taxon>Chromadorea</taxon>
        <taxon>Rhabditida</taxon>
        <taxon>Tylenchina</taxon>
        <taxon>Tylenchomorpha</taxon>
        <taxon>Aphelenchoidea</taxon>
        <taxon>Aphelenchoididae</taxon>
        <taxon>Bursaphelenchus</taxon>
    </lineage>
</organism>
<evidence type="ECO:0000313" key="3">
    <source>
        <dbReference type="Proteomes" id="UP000095284"/>
    </source>
</evidence>
<protein>
    <submittedName>
        <fullName evidence="2">(pine wood nematode) hypothetical protein</fullName>
    </submittedName>
</protein>
<evidence type="ECO:0000313" key="4">
    <source>
        <dbReference type="Proteomes" id="UP000659654"/>
    </source>
</evidence>
<feature type="compositionally biased region" description="Basic and acidic residues" evidence="1">
    <location>
        <begin position="245"/>
        <end position="263"/>
    </location>
</feature>
<name>A0A1I7SHH5_BURXY</name>
<evidence type="ECO:0000313" key="2">
    <source>
        <dbReference type="EMBL" id="CAD5232623.1"/>
    </source>
</evidence>
<accession>A0A1I7SHH5</accession>
<dbReference type="Proteomes" id="UP000659654">
    <property type="component" value="Unassembled WGS sequence"/>
</dbReference>
<reference evidence="5" key="1">
    <citation type="submission" date="2016-11" db="UniProtKB">
        <authorList>
            <consortium name="WormBaseParasite"/>
        </authorList>
    </citation>
    <scope>IDENTIFICATION</scope>
</reference>
<proteinExistence type="predicted"/>
<reference evidence="2" key="2">
    <citation type="submission" date="2020-09" db="EMBL/GenBank/DDBJ databases">
        <authorList>
            <person name="Kikuchi T."/>
        </authorList>
    </citation>
    <scope>NUCLEOTIDE SEQUENCE</scope>
    <source>
        <strain evidence="2">Ka4C1</strain>
    </source>
</reference>
<dbReference type="EMBL" id="CAJFDI010000005">
    <property type="protein sequence ID" value="CAD5232623.1"/>
    <property type="molecule type" value="Genomic_DNA"/>
</dbReference>
<evidence type="ECO:0000256" key="1">
    <source>
        <dbReference type="SAM" id="MobiDB-lite"/>
    </source>
</evidence>
<sequence length="375" mass="42383">MTPPDSPSTPCSSTVKRKKIVNAPKIDGKDRTPCSKNKTSVESEDEATPRPKRKAAVDAVGLLASERLTYIHYFGRHPGYIRVEDPYCCTNLYELLPKAGGVTAHSTGLVFASRNDVKNLNPINMRLNCVTGLCVFRNSSGIEEARKYFNAVKEILRKPLVYPREEEAKYYIPYNTIPPFQYSKSPCHICGYGRSELQKKWKEPQVAETMDTTEAGNPEGNPSPPTFIEDDDIEGSFEDEYENVDRDENVEVNVGEKENHEPGDLGCLQRPEEDVDVETVEAEDNNEPDVSLPANAELPAIPGQNMRKSRTDVINELRKQLEQVEGMDREVFQDEQNRNGLDEGIAQLINSLKQKKRILMTDIFLLFVIKCFMNF</sequence>
<keyword evidence="4" id="KW-1185">Reference proteome</keyword>
<dbReference type="WBParaSite" id="BXY_1249200.1">
    <property type="protein sequence ID" value="BXY_1249200.1"/>
    <property type="gene ID" value="BXY_1249200"/>
</dbReference>
<gene>
    <name evidence="2" type="ORF">BXYJ_LOCUS12714</name>
</gene>
<feature type="region of interest" description="Disordered" evidence="1">
    <location>
        <begin position="202"/>
        <end position="231"/>
    </location>
</feature>